<organism evidence="3 4">
    <name type="scientific">Pseudomonas fluorescens</name>
    <dbReference type="NCBI Taxonomy" id="294"/>
    <lineage>
        <taxon>Bacteria</taxon>
        <taxon>Pseudomonadati</taxon>
        <taxon>Pseudomonadota</taxon>
        <taxon>Gammaproteobacteria</taxon>
        <taxon>Pseudomonadales</taxon>
        <taxon>Pseudomonadaceae</taxon>
        <taxon>Pseudomonas</taxon>
    </lineage>
</organism>
<dbReference type="GO" id="GO:0006629">
    <property type="term" value="P:lipid metabolic process"/>
    <property type="evidence" value="ECO:0007669"/>
    <property type="project" value="InterPro"/>
</dbReference>
<accession>A0A162BQ11</accession>
<dbReference type="InterPro" id="IPR030395">
    <property type="entry name" value="GP_PDE_dom"/>
</dbReference>
<dbReference type="Proteomes" id="UP000076489">
    <property type="component" value="Unassembled WGS sequence"/>
</dbReference>
<dbReference type="Pfam" id="PF03009">
    <property type="entry name" value="GDPD"/>
    <property type="match status" value="1"/>
</dbReference>
<dbReference type="CDD" id="cd08601">
    <property type="entry name" value="GDPD_SaGlpQ_like"/>
    <property type="match status" value="1"/>
</dbReference>
<evidence type="ECO:0000313" key="3">
    <source>
        <dbReference type="EMBL" id="KZN18663.1"/>
    </source>
</evidence>
<feature type="chain" id="PRO_5007832085" evidence="1">
    <location>
        <begin position="24"/>
        <end position="375"/>
    </location>
</feature>
<evidence type="ECO:0000313" key="4">
    <source>
        <dbReference type="Proteomes" id="UP000076489"/>
    </source>
</evidence>
<dbReference type="GO" id="GO:0008081">
    <property type="term" value="F:phosphoric diester hydrolase activity"/>
    <property type="evidence" value="ECO:0007669"/>
    <property type="project" value="InterPro"/>
</dbReference>
<evidence type="ECO:0000259" key="2">
    <source>
        <dbReference type="PROSITE" id="PS51704"/>
    </source>
</evidence>
<keyword evidence="1" id="KW-0732">Signal</keyword>
<dbReference type="RefSeq" id="WP_063342811.1">
    <property type="nucleotide sequence ID" value="NZ_LUKJ01000003.1"/>
</dbReference>
<evidence type="ECO:0000256" key="1">
    <source>
        <dbReference type="SAM" id="SignalP"/>
    </source>
</evidence>
<reference evidence="3 4" key="2">
    <citation type="journal article" date="2018" name="Nature">
        <title>Mutant phenotypes for thousands of bacterial genes of unknown function.</title>
        <authorList>
            <person name="Price M.N."/>
            <person name="Wetmore K.M."/>
            <person name="Waters R.J."/>
            <person name="Callaghan M."/>
            <person name="Ray J."/>
            <person name="Liu H."/>
            <person name="Kuehl J.V."/>
            <person name="Melnyk R.A."/>
            <person name="Lamson J.S."/>
            <person name="Suh Y."/>
            <person name="Carlson H.K."/>
            <person name="Esquivel Z."/>
            <person name="Sadeeshkumar H."/>
            <person name="Chakraborty R."/>
            <person name="Zane G.M."/>
            <person name="Rubin B.E."/>
            <person name="Wall J.D."/>
            <person name="Visel A."/>
            <person name="Bristow J."/>
            <person name="Blow M.J."/>
            <person name="Arkin A.P."/>
            <person name="Deutschbauer A.M."/>
        </authorList>
    </citation>
    <scope>NUCLEOTIDE SEQUENCE [LARGE SCALE GENOMIC DNA]</scope>
    <source>
        <strain evidence="3 4">FW300-N1B4</strain>
    </source>
</reference>
<proteinExistence type="predicted"/>
<dbReference type="Gene3D" id="3.20.20.190">
    <property type="entry name" value="Phosphatidylinositol (PI) phosphodiesterase"/>
    <property type="match status" value="1"/>
</dbReference>
<dbReference type="OrthoDB" id="9795622at2"/>
<name>A0A162BQ11_PSEFL</name>
<dbReference type="PROSITE" id="PS51704">
    <property type="entry name" value="GP_PDE"/>
    <property type="match status" value="1"/>
</dbReference>
<gene>
    <name evidence="3" type="ORF">A1D17_21740</name>
</gene>
<dbReference type="SUPFAM" id="SSF51695">
    <property type="entry name" value="PLC-like phosphodiesterases"/>
    <property type="match status" value="1"/>
</dbReference>
<feature type="domain" description="GP-PDE" evidence="2">
    <location>
        <begin position="41"/>
        <end position="358"/>
    </location>
</feature>
<protein>
    <submittedName>
        <fullName evidence="3">Glycerophosphodiester phosphodiesterase</fullName>
    </submittedName>
</protein>
<comment type="caution">
    <text evidence="3">The sequence shown here is derived from an EMBL/GenBank/DDBJ whole genome shotgun (WGS) entry which is preliminary data.</text>
</comment>
<dbReference type="PANTHER" id="PTHR46211:SF1">
    <property type="entry name" value="GLYCEROPHOSPHODIESTER PHOSPHODIESTERASE, CYTOPLASMIC"/>
    <property type="match status" value="1"/>
</dbReference>
<dbReference type="PANTHER" id="PTHR46211">
    <property type="entry name" value="GLYCEROPHOSPHORYL DIESTER PHOSPHODIESTERASE"/>
    <property type="match status" value="1"/>
</dbReference>
<reference evidence="4" key="1">
    <citation type="submission" date="2016-03" db="EMBL/GenBank/DDBJ databases">
        <authorList>
            <person name="Ray J."/>
            <person name="Price M."/>
            <person name="Deutschbauer A."/>
        </authorList>
    </citation>
    <scope>NUCLEOTIDE SEQUENCE [LARGE SCALE GENOMIC DNA]</scope>
    <source>
        <strain evidence="4">FW300-N1B4</strain>
    </source>
</reference>
<dbReference type="AlphaFoldDB" id="A0A162BQ11"/>
<dbReference type="InterPro" id="IPR017946">
    <property type="entry name" value="PLC-like_Pdiesterase_TIM-brl"/>
</dbReference>
<dbReference type="EMBL" id="LUKJ01000003">
    <property type="protein sequence ID" value="KZN18663.1"/>
    <property type="molecule type" value="Genomic_DNA"/>
</dbReference>
<sequence>MPVNFTKSALLLSLMLGLGQAQATNEPGPTALATRLGIPHPAVIAHRGASFDAPESTAAAYKLARDLGADYLELDLQRSKDGVLFALHDNNLQRTTDVATKFPERKDSLANEFTIAELKTLDAGSWFNRAYPDRARPGYAGLKILTLDEIIDIAQGNPLHKPGLYIETKEPKQFPGIERDLKEKLQDRGWLSPAGSKLAKSNLAVGQGKGKVVLQTFEKSSLELLEKEMPQVPKILLLWVGEGSIEPKSKVTFAESGDKDKATYYARQEPKDKAEFQQWVEYAKAQGAIGTGPSAALTKGGDQSYSDLVQPWMNQYTHDQGLLVHVYTIDDAVDYQKVADAGVDGIFTNRASELLKFYKRPAAASVAQLLQNNGY</sequence>
<feature type="signal peptide" evidence="1">
    <location>
        <begin position="1"/>
        <end position="23"/>
    </location>
</feature>